<name>A0ABX0JK66_9BACL</name>
<organism evidence="2 3">
    <name type="scientific">Paenibacillus agricola</name>
    <dbReference type="NCBI Taxonomy" id="2716264"/>
    <lineage>
        <taxon>Bacteria</taxon>
        <taxon>Bacillati</taxon>
        <taxon>Bacillota</taxon>
        <taxon>Bacilli</taxon>
        <taxon>Bacillales</taxon>
        <taxon>Paenibacillaceae</taxon>
        <taxon>Paenibacillus</taxon>
    </lineage>
</organism>
<dbReference type="EMBL" id="JAAOIW010000041">
    <property type="protein sequence ID" value="NHN35517.1"/>
    <property type="molecule type" value="Genomic_DNA"/>
</dbReference>
<feature type="compositionally biased region" description="Polar residues" evidence="1">
    <location>
        <begin position="246"/>
        <end position="256"/>
    </location>
</feature>
<gene>
    <name evidence="2" type="ORF">G9U52_38170</name>
</gene>
<accession>A0ABX0JK66</accession>
<feature type="region of interest" description="Disordered" evidence="1">
    <location>
        <begin position="198"/>
        <end position="259"/>
    </location>
</feature>
<feature type="compositionally biased region" description="Polar residues" evidence="1">
    <location>
        <begin position="198"/>
        <end position="209"/>
    </location>
</feature>
<evidence type="ECO:0000313" key="3">
    <source>
        <dbReference type="Proteomes" id="UP001165962"/>
    </source>
</evidence>
<dbReference type="Proteomes" id="UP001165962">
    <property type="component" value="Unassembled WGS sequence"/>
</dbReference>
<dbReference type="Pfam" id="PF03837">
    <property type="entry name" value="RecT"/>
    <property type="match status" value="1"/>
</dbReference>
<protein>
    <submittedName>
        <fullName evidence="2">Recombinase RecT</fullName>
    </submittedName>
</protein>
<dbReference type="InterPro" id="IPR018330">
    <property type="entry name" value="RecT_fam"/>
</dbReference>
<dbReference type="RefSeq" id="WP_166158515.1">
    <property type="nucleotide sequence ID" value="NZ_JAAOIW010000041.1"/>
</dbReference>
<evidence type="ECO:0000313" key="2">
    <source>
        <dbReference type="EMBL" id="NHN35517.1"/>
    </source>
</evidence>
<keyword evidence="3" id="KW-1185">Reference proteome</keyword>
<sequence>MSSIEKRIQFSQEQKSMIWSNIIAPKNGTSEEAIYFVEVCEMFGLNPLLKEIAFMKKETKSGSGIYNVIFLTTRDGYLSVARRDNNFVGSPNSAVVKEGDEFGFDSVSGIPQHRFGTKRGAILGAWAVIKHKQYDPVSVFVDFNEYSTANDSSGVWKKNPSAMIQKIAEVFVLRRQFPLSGLYTAEEFGNDEVMDGALSNTNPKSNFEENNNEKPAANTTPEAPAIAREVIDVSTTSNSTTSNVSKPTNEPQNESKSFVEPKVVEETKKAVVAEEEKKDLLVSDIQPIPAASIQEVATDPNPIKKLENGELYKIVNKMLSKHPRTSGDMLKLELLQVSNGSTIKVIANKQELVDVLEKAAINSIWTIVIEENLGFKFVQEVAA</sequence>
<feature type="compositionally biased region" description="Low complexity" evidence="1">
    <location>
        <begin position="233"/>
        <end position="245"/>
    </location>
</feature>
<comment type="caution">
    <text evidence="2">The sequence shown here is derived from an EMBL/GenBank/DDBJ whole genome shotgun (WGS) entry which is preliminary data.</text>
</comment>
<proteinExistence type="predicted"/>
<reference evidence="2" key="1">
    <citation type="submission" date="2020-03" db="EMBL/GenBank/DDBJ databases">
        <title>Draft sequencing of Paenibacilllus sp. S3N08.</title>
        <authorList>
            <person name="Kim D.-U."/>
        </authorList>
    </citation>
    <scope>NUCLEOTIDE SEQUENCE</scope>
    <source>
        <strain evidence="2">S3N08</strain>
    </source>
</reference>
<evidence type="ECO:0000256" key="1">
    <source>
        <dbReference type="SAM" id="MobiDB-lite"/>
    </source>
</evidence>